<gene>
    <name evidence="1" type="ORF">I551_0008</name>
</gene>
<protein>
    <submittedName>
        <fullName evidence="1">Conserved membrane domain protein</fullName>
    </submittedName>
</protein>
<organism evidence="1 2">
    <name type="scientific">Mycobacterium ulcerans str. Harvey</name>
    <dbReference type="NCBI Taxonomy" id="1299332"/>
    <lineage>
        <taxon>Bacteria</taxon>
        <taxon>Bacillati</taxon>
        <taxon>Actinomycetota</taxon>
        <taxon>Actinomycetes</taxon>
        <taxon>Mycobacteriales</taxon>
        <taxon>Mycobacteriaceae</taxon>
        <taxon>Mycobacterium</taxon>
        <taxon>Mycobacterium ulcerans group</taxon>
    </lineage>
</organism>
<proteinExistence type="predicted"/>
<keyword evidence="2" id="KW-1185">Reference proteome</keyword>
<name>A0ABN0R959_MYCUL</name>
<dbReference type="Proteomes" id="UP000020681">
    <property type="component" value="Unassembled WGS sequence"/>
</dbReference>
<sequence>MSRAPRVIVGVNFFVVIEVLRVSQLELFEDWGRRATFRVRAERA</sequence>
<dbReference type="EMBL" id="JAOL01000062">
    <property type="protein sequence ID" value="EUA93490.1"/>
    <property type="molecule type" value="Genomic_DNA"/>
</dbReference>
<evidence type="ECO:0000313" key="2">
    <source>
        <dbReference type="Proteomes" id="UP000020681"/>
    </source>
</evidence>
<evidence type="ECO:0000313" key="1">
    <source>
        <dbReference type="EMBL" id="EUA93490.1"/>
    </source>
</evidence>
<reference evidence="1 2" key="1">
    <citation type="submission" date="2014-01" db="EMBL/GenBank/DDBJ databases">
        <authorList>
            <person name="Dobos K."/>
            <person name="Lenaerts A."/>
            <person name="Ordway D."/>
            <person name="DeGroote M.A."/>
            <person name="Parker T."/>
            <person name="Sizemore C."/>
            <person name="Tallon L.J."/>
            <person name="Sadzewicz L.K."/>
            <person name="Sengamalay N."/>
            <person name="Fraser C.M."/>
            <person name="Hine E."/>
            <person name="Shefchek K.A."/>
            <person name="Das S.P."/>
            <person name="Tettelin H."/>
        </authorList>
    </citation>
    <scope>NUCLEOTIDE SEQUENCE [LARGE SCALE GENOMIC DNA]</scope>
    <source>
        <strain evidence="1 2">Harvey</strain>
    </source>
</reference>
<accession>A0ABN0R959</accession>
<comment type="caution">
    <text evidence="1">The sequence shown here is derived from an EMBL/GenBank/DDBJ whole genome shotgun (WGS) entry which is preliminary data.</text>
</comment>